<comment type="similarity">
    <text evidence="1">Belongs to the glycosyltransferase 15 family.</text>
</comment>
<comment type="caution">
    <text evidence="5">The sequence shown here is derived from an EMBL/GenBank/DDBJ whole genome shotgun (WGS) entry which is preliminary data.</text>
</comment>
<dbReference type="AlphaFoldDB" id="A0A9P6H0Y3"/>
<protein>
    <submittedName>
        <fullName evidence="5">O-glycoside alpha-1,2-mannosyltransferase omh1</fullName>
    </submittedName>
</protein>
<dbReference type="SUPFAM" id="SSF53448">
    <property type="entry name" value="Nucleotide-diphospho-sugar transferases"/>
    <property type="match status" value="1"/>
</dbReference>
<dbReference type="InterPro" id="IPR029044">
    <property type="entry name" value="Nucleotide-diphossugar_trans"/>
</dbReference>
<gene>
    <name evidence="5" type="primary">omh1</name>
    <name evidence="5" type="ORF">NGRA_1575</name>
</gene>
<dbReference type="PANTHER" id="PTHR31121">
    <property type="entry name" value="ALPHA-1,2 MANNOSYLTRANSFERASE KTR1"/>
    <property type="match status" value="1"/>
</dbReference>
<dbReference type="Gene3D" id="3.90.550.10">
    <property type="entry name" value="Spore Coat Polysaccharide Biosynthesis Protein SpsA, Chain A"/>
    <property type="match status" value="1"/>
</dbReference>
<dbReference type="GO" id="GO:0016020">
    <property type="term" value="C:membrane"/>
    <property type="evidence" value="ECO:0007669"/>
    <property type="project" value="InterPro"/>
</dbReference>
<evidence type="ECO:0000256" key="4">
    <source>
        <dbReference type="SAM" id="Phobius"/>
    </source>
</evidence>
<keyword evidence="6" id="KW-1185">Reference proteome</keyword>
<dbReference type="GO" id="GO:0005794">
    <property type="term" value="C:Golgi apparatus"/>
    <property type="evidence" value="ECO:0007669"/>
    <property type="project" value="TreeGrafter"/>
</dbReference>
<dbReference type="GO" id="GO:0006493">
    <property type="term" value="P:protein O-linked glycosylation"/>
    <property type="evidence" value="ECO:0007669"/>
    <property type="project" value="TreeGrafter"/>
</dbReference>
<keyword evidence="2" id="KW-0808">Transferase</keyword>
<name>A0A9P6H0Y3_9MICR</name>
<sequence>TLLHYYTTTLLHYYTTLDSSLIIFFVININIKNKQTKMQPFLLLLTLLQVSARENAVILILCRNSDLSNIRDTIKNFEEMFNKEFGYPYVFLNDDEFTEEFKNTIKAVASTHIDFGRLTEEEFGVPKFIDMPKVNSTMATMKKLGIIYGDSLSYRKMCRFYSGYFFRNPLVTQYKYYWRIEPEVRFLCKINYDPFEYLKENNKEYGFVITLREFMETIPSLYKETINFLQNHRHIIGQPQGNKFIFNKDLTYNGCHFWSNFEIASFDFWRSEQYIKYFEWLDKSGGFFYERWGDAPVHSLALSLFLDKKKIHFFEDLGYTHPPFTHCPSSPSRLKACTCKPKDSIDFAPNSCLKEWLSDVIHSM</sequence>
<dbReference type="EMBL" id="SBJO01000110">
    <property type="protein sequence ID" value="KAF9763025.1"/>
    <property type="molecule type" value="Genomic_DNA"/>
</dbReference>
<feature type="transmembrane region" description="Helical" evidence="4">
    <location>
        <begin position="12"/>
        <end position="29"/>
    </location>
</feature>
<evidence type="ECO:0000313" key="6">
    <source>
        <dbReference type="Proteomes" id="UP000740883"/>
    </source>
</evidence>
<dbReference type="GO" id="GO:0000026">
    <property type="term" value="F:alpha-1,2-mannosyltransferase activity"/>
    <property type="evidence" value="ECO:0007669"/>
    <property type="project" value="TreeGrafter"/>
</dbReference>
<feature type="non-terminal residue" evidence="5">
    <location>
        <position position="1"/>
    </location>
</feature>
<dbReference type="PIRSF" id="PIRSF018153">
    <property type="entry name" value="Glyco_trans_15"/>
    <property type="match status" value="1"/>
</dbReference>
<reference evidence="5 6" key="1">
    <citation type="journal article" date="2020" name="Genome Biol. Evol.">
        <title>Comparative genomics of strictly vertically transmitted, feminizing microsporidia endosymbionts of amphipod crustaceans.</title>
        <authorList>
            <person name="Cormier A."/>
            <person name="Chebbi M.A."/>
            <person name="Giraud I."/>
            <person name="Wattier R."/>
            <person name="Teixeira M."/>
            <person name="Gilbert C."/>
            <person name="Rigaud T."/>
            <person name="Cordaux R."/>
        </authorList>
    </citation>
    <scope>NUCLEOTIDE SEQUENCE [LARGE SCALE GENOMIC DNA]</scope>
    <source>
        <strain evidence="6">Ou3-Ou53</strain>
        <tissue evidence="5">Meronts</tissue>
    </source>
</reference>
<evidence type="ECO:0000256" key="3">
    <source>
        <dbReference type="PIRSR" id="PIRSR018153-1"/>
    </source>
</evidence>
<feature type="active site" description="Nucleophile" evidence="3">
    <location>
        <position position="262"/>
    </location>
</feature>
<dbReference type="FunFam" id="3.90.550.10:FF:000051">
    <property type="entry name" value="Alpha-1,2-mannosyltransferase (Ktr4)"/>
    <property type="match status" value="1"/>
</dbReference>
<dbReference type="OrthoDB" id="439943at2759"/>
<dbReference type="Pfam" id="PF01793">
    <property type="entry name" value="Glyco_transf_15"/>
    <property type="match status" value="1"/>
</dbReference>
<dbReference type="PANTHER" id="PTHR31121:SF6">
    <property type="entry name" value="ALPHA-1,2 MANNOSYLTRANSFERASE KTR1"/>
    <property type="match status" value="1"/>
</dbReference>
<organism evidence="5 6">
    <name type="scientific">Nosema granulosis</name>
    <dbReference type="NCBI Taxonomy" id="83296"/>
    <lineage>
        <taxon>Eukaryota</taxon>
        <taxon>Fungi</taxon>
        <taxon>Fungi incertae sedis</taxon>
        <taxon>Microsporidia</taxon>
        <taxon>Nosematidae</taxon>
        <taxon>Nosema</taxon>
    </lineage>
</organism>
<keyword evidence="4" id="KW-0472">Membrane</keyword>
<proteinExistence type="inferred from homology"/>
<dbReference type="InterPro" id="IPR002685">
    <property type="entry name" value="Glyco_trans_15"/>
</dbReference>
<dbReference type="Proteomes" id="UP000740883">
    <property type="component" value="Unassembled WGS sequence"/>
</dbReference>
<keyword evidence="4" id="KW-0812">Transmembrane</keyword>
<evidence type="ECO:0000256" key="1">
    <source>
        <dbReference type="ARBA" id="ARBA00007677"/>
    </source>
</evidence>
<dbReference type="GO" id="GO:0000032">
    <property type="term" value="P:cell wall mannoprotein biosynthetic process"/>
    <property type="evidence" value="ECO:0007669"/>
    <property type="project" value="TreeGrafter"/>
</dbReference>
<accession>A0A9P6H0Y3</accession>
<evidence type="ECO:0000313" key="5">
    <source>
        <dbReference type="EMBL" id="KAF9763025.1"/>
    </source>
</evidence>
<keyword evidence="4" id="KW-1133">Transmembrane helix</keyword>
<dbReference type="GO" id="GO:0006487">
    <property type="term" value="P:protein N-linked glycosylation"/>
    <property type="evidence" value="ECO:0007669"/>
    <property type="project" value="TreeGrafter"/>
</dbReference>
<evidence type="ECO:0000256" key="2">
    <source>
        <dbReference type="ARBA" id="ARBA00022679"/>
    </source>
</evidence>